<feature type="signal peptide" evidence="1">
    <location>
        <begin position="1"/>
        <end position="29"/>
    </location>
</feature>
<protein>
    <submittedName>
        <fullName evidence="3">Twin-arginine translocation pathway signal</fullName>
    </submittedName>
</protein>
<feature type="chain" id="PRO_5002710513" evidence="1">
    <location>
        <begin position="30"/>
        <end position="186"/>
    </location>
</feature>
<evidence type="ECO:0000259" key="2">
    <source>
        <dbReference type="Pfam" id="PF04366"/>
    </source>
</evidence>
<gene>
    <name evidence="3" type="ordered locus">Plav_2091</name>
</gene>
<dbReference type="Proteomes" id="UP000006377">
    <property type="component" value="Chromosome"/>
</dbReference>
<dbReference type="Pfam" id="PF04366">
    <property type="entry name" value="Ysc84"/>
    <property type="match status" value="1"/>
</dbReference>
<dbReference type="STRING" id="402881.Plav_2091"/>
<proteinExistence type="predicted"/>
<dbReference type="eggNOG" id="COG2930">
    <property type="taxonomic scope" value="Bacteria"/>
</dbReference>
<dbReference type="OrthoDB" id="7847492at2"/>
<dbReference type="EMBL" id="CP000774">
    <property type="protein sequence ID" value="ABS63705.1"/>
    <property type="molecule type" value="Genomic_DNA"/>
</dbReference>
<dbReference type="RefSeq" id="WP_012111009.1">
    <property type="nucleotide sequence ID" value="NC_009719.1"/>
</dbReference>
<sequence length="186" mass="19699">MATTRRSLMAVLFAAAALVSLGTIDTAKAATAEDLNTEAQHALDKLYKTNSVAKDISEKAEAILVFPSIVKAGLVFGGAYGEGVLMEDGKVNNYYNSVTGSWGLQAGAQSYGYAVFLMNDEAVKYLKDSHGWEVGVGPTVVVVDEGIAKNLSTSTLKEDAYAFIFDQSGLMAGVSIEGTKITEINR</sequence>
<feature type="domain" description="Ysc84 actin-binding" evidence="2">
    <location>
        <begin position="99"/>
        <end position="183"/>
    </location>
</feature>
<name>A7HUX2_PARL1</name>
<dbReference type="KEGG" id="pla:Plav_2091"/>
<evidence type="ECO:0000313" key="4">
    <source>
        <dbReference type="Proteomes" id="UP000006377"/>
    </source>
</evidence>
<keyword evidence="4" id="KW-1185">Reference proteome</keyword>
<dbReference type="HOGENOM" id="CLU_100983_0_0_5"/>
<dbReference type="InterPro" id="IPR006311">
    <property type="entry name" value="TAT_signal"/>
</dbReference>
<accession>A7HUX2</accession>
<evidence type="ECO:0000256" key="1">
    <source>
        <dbReference type="SAM" id="SignalP"/>
    </source>
</evidence>
<evidence type="ECO:0000313" key="3">
    <source>
        <dbReference type="EMBL" id="ABS63705.1"/>
    </source>
</evidence>
<reference evidence="3 4" key="1">
    <citation type="journal article" date="2011" name="Stand. Genomic Sci.">
        <title>Complete genome sequence of Parvibaculum lavamentivorans type strain (DS-1(T)).</title>
        <authorList>
            <person name="Schleheck D."/>
            <person name="Weiss M."/>
            <person name="Pitluck S."/>
            <person name="Bruce D."/>
            <person name="Land M.L."/>
            <person name="Han S."/>
            <person name="Saunders E."/>
            <person name="Tapia R."/>
            <person name="Detter C."/>
            <person name="Brettin T."/>
            <person name="Han J."/>
            <person name="Woyke T."/>
            <person name="Goodwin L."/>
            <person name="Pennacchio L."/>
            <person name="Nolan M."/>
            <person name="Cook A.M."/>
            <person name="Kjelleberg S."/>
            <person name="Thomas T."/>
        </authorList>
    </citation>
    <scope>NUCLEOTIDE SEQUENCE [LARGE SCALE GENOMIC DNA]</scope>
    <source>
        <strain evidence="4">DS-1 / DSM 13023 / NCIMB 13966</strain>
    </source>
</reference>
<dbReference type="InterPro" id="IPR007461">
    <property type="entry name" value="Ysc84_actin-binding"/>
</dbReference>
<dbReference type="PROSITE" id="PS51318">
    <property type="entry name" value="TAT"/>
    <property type="match status" value="1"/>
</dbReference>
<dbReference type="CDD" id="cd11524">
    <property type="entry name" value="SYLF"/>
    <property type="match status" value="1"/>
</dbReference>
<dbReference type="AlphaFoldDB" id="A7HUX2"/>
<keyword evidence="1" id="KW-0732">Signal</keyword>
<organism evidence="3 4">
    <name type="scientific">Parvibaculum lavamentivorans (strain DS-1 / DSM 13023 / NCIMB 13966)</name>
    <dbReference type="NCBI Taxonomy" id="402881"/>
    <lineage>
        <taxon>Bacteria</taxon>
        <taxon>Pseudomonadati</taxon>
        <taxon>Pseudomonadota</taxon>
        <taxon>Alphaproteobacteria</taxon>
        <taxon>Hyphomicrobiales</taxon>
        <taxon>Parvibaculaceae</taxon>
        <taxon>Parvibaculum</taxon>
    </lineage>
</organism>